<evidence type="ECO:0000313" key="6">
    <source>
        <dbReference type="EMBL" id="KAJ4457163.1"/>
    </source>
</evidence>
<name>A0ABQ8UEH9_9EUKA</name>
<evidence type="ECO:0008006" key="8">
    <source>
        <dbReference type="Google" id="ProtNLM"/>
    </source>
</evidence>
<evidence type="ECO:0000256" key="3">
    <source>
        <dbReference type="ARBA" id="ARBA00022801"/>
    </source>
</evidence>
<dbReference type="InterPro" id="IPR016125">
    <property type="entry name" value="Peptidase_C15-like"/>
</dbReference>
<keyword evidence="5" id="KW-0732">Signal</keyword>
<feature type="signal peptide" evidence="5">
    <location>
        <begin position="1"/>
        <end position="20"/>
    </location>
</feature>
<dbReference type="SUPFAM" id="SSF53182">
    <property type="entry name" value="Pyrrolidone carboxyl peptidase (pyroglutamate aminopeptidase)"/>
    <property type="match status" value="1"/>
</dbReference>
<keyword evidence="4" id="KW-0788">Thiol protease</keyword>
<keyword evidence="2" id="KW-0645">Protease</keyword>
<reference evidence="6" key="1">
    <citation type="journal article" date="2022" name="bioRxiv">
        <title>Genomics of Preaxostyla Flagellates Illuminates Evolutionary Transitions and the Path Towards Mitochondrial Loss.</title>
        <authorList>
            <person name="Novak L.V.F."/>
            <person name="Treitli S.C."/>
            <person name="Pyrih J."/>
            <person name="Halakuc P."/>
            <person name="Pipaliya S.V."/>
            <person name="Vacek V."/>
            <person name="Brzon O."/>
            <person name="Soukal P."/>
            <person name="Eme L."/>
            <person name="Dacks J.B."/>
            <person name="Karnkowska A."/>
            <person name="Elias M."/>
            <person name="Hampl V."/>
        </authorList>
    </citation>
    <scope>NUCLEOTIDE SEQUENCE</scope>
    <source>
        <strain evidence="6">RCP-MX</strain>
    </source>
</reference>
<organism evidence="6 7">
    <name type="scientific">Paratrimastix pyriformis</name>
    <dbReference type="NCBI Taxonomy" id="342808"/>
    <lineage>
        <taxon>Eukaryota</taxon>
        <taxon>Metamonada</taxon>
        <taxon>Preaxostyla</taxon>
        <taxon>Paratrimastigidae</taxon>
        <taxon>Paratrimastix</taxon>
    </lineage>
</organism>
<keyword evidence="3" id="KW-0378">Hydrolase</keyword>
<keyword evidence="7" id="KW-1185">Reference proteome</keyword>
<comment type="caution">
    <text evidence="6">The sequence shown here is derived from an EMBL/GenBank/DDBJ whole genome shotgun (WGS) entry which is preliminary data.</text>
</comment>
<comment type="similarity">
    <text evidence="1">Belongs to the peptidase C15 family.</text>
</comment>
<evidence type="ECO:0000256" key="1">
    <source>
        <dbReference type="ARBA" id="ARBA00006641"/>
    </source>
</evidence>
<evidence type="ECO:0000313" key="7">
    <source>
        <dbReference type="Proteomes" id="UP001141327"/>
    </source>
</evidence>
<dbReference type="Proteomes" id="UP001141327">
    <property type="component" value="Unassembled WGS sequence"/>
</dbReference>
<dbReference type="PANTHER" id="PTHR23402">
    <property type="entry name" value="PROTEASE FAMILY C15 PYROGLUTAMYL-PEPTIDASE I-RELATED"/>
    <property type="match status" value="1"/>
</dbReference>
<proteinExistence type="inferred from homology"/>
<dbReference type="EMBL" id="JAPMOS010000053">
    <property type="protein sequence ID" value="KAJ4457163.1"/>
    <property type="molecule type" value="Genomic_DNA"/>
</dbReference>
<dbReference type="InterPro" id="IPR036440">
    <property type="entry name" value="Peptidase_C15-like_sf"/>
</dbReference>
<dbReference type="Gene3D" id="3.40.630.20">
    <property type="entry name" value="Peptidase C15, pyroglutamyl peptidase I-like"/>
    <property type="match status" value="1"/>
</dbReference>
<accession>A0ABQ8UEH9</accession>
<sequence length="258" mass="27318">MSAFWAPTLCFLVAVMAASADNPEGGRVIRAFVSGFEPFGTLTSNPSQDVAQALGGTCITMNSTKICFDSVVLPVNHDGAQYFAHYLSNLPAGQSNYDCVIHMGVYAGSADIHIETVAANIMAETSGGSIFADSLPFLPITADLQRIQIDDLLPNELAPLVASSRGKGTSSGRLVEWSRDAGTFYCNETLYRTLCAIRTGLVQGRRPSSIPRAAAPPGRSLLPAVFVHLPLEDAVPLRVDLAVVQRLAAALVDPSLLA</sequence>
<dbReference type="PANTHER" id="PTHR23402:SF1">
    <property type="entry name" value="PYROGLUTAMYL-PEPTIDASE I"/>
    <property type="match status" value="1"/>
</dbReference>
<evidence type="ECO:0000256" key="5">
    <source>
        <dbReference type="SAM" id="SignalP"/>
    </source>
</evidence>
<gene>
    <name evidence="6" type="ORF">PAPYR_7463</name>
</gene>
<feature type="chain" id="PRO_5046538341" description="Pyrrolidone-carboxylate peptidase" evidence="5">
    <location>
        <begin position="21"/>
        <end position="258"/>
    </location>
</feature>
<protein>
    <recommendedName>
        <fullName evidence="8">Pyrrolidone-carboxylate peptidase</fullName>
    </recommendedName>
</protein>
<evidence type="ECO:0000256" key="4">
    <source>
        <dbReference type="ARBA" id="ARBA00022807"/>
    </source>
</evidence>
<evidence type="ECO:0000256" key="2">
    <source>
        <dbReference type="ARBA" id="ARBA00022670"/>
    </source>
</evidence>
<dbReference type="Pfam" id="PF01470">
    <property type="entry name" value="Peptidase_C15"/>
    <property type="match status" value="1"/>
</dbReference>